<feature type="transmembrane region" description="Helical" evidence="1">
    <location>
        <begin position="260"/>
        <end position="280"/>
    </location>
</feature>
<organism evidence="2 3">
    <name type="scientific">Benzoatithermus flavus</name>
    <dbReference type="NCBI Taxonomy" id="3108223"/>
    <lineage>
        <taxon>Bacteria</taxon>
        <taxon>Pseudomonadati</taxon>
        <taxon>Pseudomonadota</taxon>
        <taxon>Alphaproteobacteria</taxon>
        <taxon>Geminicoccales</taxon>
        <taxon>Geminicoccaceae</taxon>
        <taxon>Benzoatithermus</taxon>
    </lineage>
</organism>
<feature type="transmembrane region" description="Helical" evidence="1">
    <location>
        <begin position="20"/>
        <end position="41"/>
    </location>
</feature>
<keyword evidence="3" id="KW-1185">Reference proteome</keyword>
<keyword evidence="1" id="KW-0812">Transmembrane</keyword>
<keyword evidence="1" id="KW-0472">Membrane</keyword>
<dbReference type="EMBL" id="JBBLZC010000004">
    <property type="protein sequence ID" value="MEK0082655.1"/>
    <property type="molecule type" value="Genomic_DNA"/>
</dbReference>
<name>A0ABU8XN91_9PROT</name>
<accession>A0ABU8XN91</accession>
<sequence length="292" mass="30559">MVRLVDLDLPIQDTPVSRFLAWIAGGLVFLAVIAVAVAIAADGTARRLALAPQLLTVVLPPATEATPADEVERVVAAAKQADGVAFARAVPAEELSDLVRPWLGPDAVASGLPMPRLVDVAFNPGREPDRKALASRLEALASGATVENLRPAHGEERARARTTAELALGAGLIAGAALLIVIAVVTRMGLDLHEETIDLLRLMGAPDRYVARQFEQHALGSVLRGGLLGFGAAVLTLLGCEITPAVLPARPLPTLGLAPLHWLLLGCAPVTVALLGALVARATARWRLARLR</sequence>
<gene>
    <name evidence="2" type="ORF">U1T56_05810</name>
</gene>
<proteinExistence type="predicted"/>
<dbReference type="RefSeq" id="WP_418158504.1">
    <property type="nucleotide sequence ID" value="NZ_JBBLZC010000004.1"/>
</dbReference>
<evidence type="ECO:0000313" key="2">
    <source>
        <dbReference type="EMBL" id="MEK0082655.1"/>
    </source>
</evidence>
<dbReference type="Proteomes" id="UP001375743">
    <property type="component" value="Unassembled WGS sequence"/>
</dbReference>
<reference evidence="2 3" key="1">
    <citation type="submission" date="2024-01" db="EMBL/GenBank/DDBJ databases">
        <title>Multi-omics insights into the function and evolution of sodium benzoate biodegradation pathways in Benzoatithermus flavus gen. nov., sp. nov. from hot spring.</title>
        <authorList>
            <person name="Hu C.-J."/>
            <person name="Li W.-J."/>
        </authorList>
    </citation>
    <scope>NUCLEOTIDE SEQUENCE [LARGE SCALE GENOMIC DNA]</scope>
    <source>
        <strain evidence="2 3">SYSU G07066</strain>
    </source>
</reference>
<evidence type="ECO:0000313" key="3">
    <source>
        <dbReference type="Proteomes" id="UP001375743"/>
    </source>
</evidence>
<evidence type="ECO:0008006" key="4">
    <source>
        <dbReference type="Google" id="ProtNLM"/>
    </source>
</evidence>
<comment type="caution">
    <text evidence="2">The sequence shown here is derived from an EMBL/GenBank/DDBJ whole genome shotgun (WGS) entry which is preliminary data.</text>
</comment>
<evidence type="ECO:0000256" key="1">
    <source>
        <dbReference type="SAM" id="Phobius"/>
    </source>
</evidence>
<keyword evidence="1" id="KW-1133">Transmembrane helix</keyword>
<feature type="transmembrane region" description="Helical" evidence="1">
    <location>
        <begin position="166"/>
        <end position="185"/>
    </location>
</feature>
<protein>
    <recommendedName>
        <fullName evidence="4">Cell division transport system permease protein</fullName>
    </recommendedName>
</protein>